<sequence>MLKKIIYSFLFSALATQLPSFAQERDINKLSDPKKLQTAEMMLNLGSFYNAIEPLTDLVTRNPNQPIYASRLGEAYFFARDYENAEIWLTKAQKLFGHNDDLFAFMLGESLRYNGKYTEAVAQFTAFDNGKYRDRKGEMFHLAAKSAIVSCQKANQIKAKNQKAYVAFAGDNINHGYSDFAPRLRDDSTLVYSSYLSDTIMTSEYLEPNFNRVKLYSSAFNKETNEWGEPEEMKHLSRHLESTANGVFTPEGDEFYFTRCRTGKQGQQTCDIYMCKIKDGKFSTPIPLGKNINSSRSTQTQPYVVTTLNGKQKQKILYFASNRKGGRGGLDIWYALFNEKIGLYNRPINCGPEVNSVRDEVTPFYSVKENTLYFSSNSHPGIGGFDVFKSKGSLRTFSAPENLGTPLNTSYDDVYYTLAASEKAGYFVSNRKGSQGILPNTTCCDDIYAFDLEKPIEFGNKHPAPIVAKKDTAAVAQADTALPVVAKLTEPTKLAEPTPTPKKETVTVKEELVAEAKPTKKPKAKKKTTPTAKPKAKTTQPKATEQPQEESKPVYASVRTRVIVEFASDQDTAYLEYYPKLDSIANDLAKDSVAVKITGHADATGSLEYNQMLSEKRAKRMAEYLVAHGVNRELITTEGKGELKPIATNKTVKGRRHNRRTEFVYTKKVLKSAKKKKRK</sequence>
<evidence type="ECO:0000256" key="6">
    <source>
        <dbReference type="SAM" id="SignalP"/>
    </source>
</evidence>
<dbReference type="PANTHER" id="PTHR30329">
    <property type="entry name" value="STATOR ELEMENT OF FLAGELLAR MOTOR COMPLEX"/>
    <property type="match status" value="1"/>
</dbReference>
<dbReference type="EMBL" id="FOLE01000001">
    <property type="protein sequence ID" value="SFB75626.1"/>
    <property type="molecule type" value="Genomic_DNA"/>
</dbReference>
<dbReference type="PROSITE" id="PS51123">
    <property type="entry name" value="OMPA_2"/>
    <property type="match status" value="1"/>
</dbReference>
<dbReference type="RefSeq" id="WP_091506136.1">
    <property type="nucleotide sequence ID" value="NZ_FOLE01000001.1"/>
</dbReference>
<keyword evidence="6" id="KW-0732">Signal</keyword>
<feature type="region of interest" description="Disordered" evidence="5">
    <location>
        <begin position="492"/>
        <end position="554"/>
    </location>
</feature>
<feature type="signal peptide" evidence="6">
    <location>
        <begin position="1"/>
        <end position="22"/>
    </location>
</feature>
<feature type="domain" description="OmpA-like" evidence="7">
    <location>
        <begin position="554"/>
        <end position="669"/>
    </location>
</feature>
<dbReference type="InterPro" id="IPR011659">
    <property type="entry name" value="WD40"/>
</dbReference>
<dbReference type="PANTHER" id="PTHR30329:SF21">
    <property type="entry name" value="LIPOPROTEIN YIAD-RELATED"/>
    <property type="match status" value="1"/>
</dbReference>
<dbReference type="Proteomes" id="UP000199514">
    <property type="component" value="Unassembled WGS sequence"/>
</dbReference>
<dbReference type="CDD" id="cd07185">
    <property type="entry name" value="OmpA_C-like"/>
    <property type="match status" value="1"/>
</dbReference>
<dbReference type="InterPro" id="IPR011990">
    <property type="entry name" value="TPR-like_helical_dom_sf"/>
</dbReference>
<gene>
    <name evidence="8" type="ORF">SAMN05421780_101299</name>
</gene>
<keyword evidence="9" id="KW-1185">Reference proteome</keyword>
<dbReference type="OrthoDB" id="9809364at2"/>
<dbReference type="InterPro" id="IPR006664">
    <property type="entry name" value="OMP_bac"/>
</dbReference>
<dbReference type="Gene3D" id="3.30.1330.60">
    <property type="entry name" value="OmpA-like domain"/>
    <property type="match status" value="1"/>
</dbReference>
<comment type="subcellular location">
    <subcellularLocation>
        <location evidence="1">Cell outer membrane</location>
    </subcellularLocation>
</comment>
<dbReference type="Pfam" id="PF00691">
    <property type="entry name" value="OmpA"/>
    <property type="match status" value="1"/>
</dbReference>
<evidence type="ECO:0000256" key="4">
    <source>
        <dbReference type="PROSITE-ProRule" id="PRU00473"/>
    </source>
</evidence>
<dbReference type="Gene3D" id="1.25.40.10">
    <property type="entry name" value="Tetratricopeptide repeat domain"/>
    <property type="match status" value="1"/>
</dbReference>
<feature type="chain" id="PRO_5011686812" evidence="6">
    <location>
        <begin position="23"/>
        <end position="679"/>
    </location>
</feature>
<dbReference type="AlphaFoldDB" id="A0A1I1DMF7"/>
<evidence type="ECO:0000256" key="2">
    <source>
        <dbReference type="ARBA" id="ARBA00023136"/>
    </source>
</evidence>
<evidence type="ECO:0000256" key="5">
    <source>
        <dbReference type="SAM" id="MobiDB-lite"/>
    </source>
</evidence>
<reference evidence="8 9" key="1">
    <citation type="submission" date="2016-10" db="EMBL/GenBank/DDBJ databases">
        <authorList>
            <person name="de Groot N.N."/>
        </authorList>
    </citation>
    <scope>NUCLEOTIDE SEQUENCE [LARGE SCALE GENOMIC DNA]</scope>
    <source>
        <strain evidence="8 9">DSM 6793</strain>
    </source>
</reference>
<accession>A0A1I1DMF7</accession>
<dbReference type="InterPro" id="IPR006665">
    <property type="entry name" value="OmpA-like"/>
</dbReference>
<feature type="compositionally biased region" description="Basic and acidic residues" evidence="5">
    <location>
        <begin position="501"/>
        <end position="518"/>
    </location>
</feature>
<dbReference type="SUPFAM" id="SSF82171">
    <property type="entry name" value="DPP6 N-terminal domain-like"/>
    <property type="match status" value="1"/>
</dbReference>
<dbReference type="Pfam" id="PF07676">
    <property type="entry name" value="PD40"/>
    <property type="match status" value="1"/>
</dbReference>
<name>A0A1I1DMF7_9BACT</name>
<evidence type="ECO:0000259" key="7">
    <source>
        <dbReference type="PROSITE" id="PS51123"/>
    </source>
</evidence>
<organism evidence="8 9">
    <name type="scientific">Flexibacter flexilis DSM 6793</name>
    <dbReference type="NCBI Taxonomy" id="927664"/>
    <lineage>
        <taxon>Bacteria</taxon>
        <taxon>Pseudomonadati</taxon>
        <taxon>Bacteroidota</taxon>
        <taxon>Cytophagia</taxon>
        <taxon>Cytophagales</taxon>
        <taxon>Flexibacteraceae</taxon>
        <taxon>Flexibacter</taxon>
    </lineage>
</organism>
<dbReference type="GO" id="GO:0009279">
    <property type="term" value="C:cell outer membrane"/>
    <property type="evidence" value="ECO:0007669"/>
    <property type="project" value="UniProtKB-SubCell"/>
</dbReference>
<feature type="compositionally biased region" description="Basic residues" evidence="5">
    <location>
        <begin position="519"/>
        <end position="528"/>
    </location>
</feature>
<feature type="compositionally biased region" description="Low complexity" evidence="5">
    <location>
        <begin position="529"/>
        <end position="544"/>
    </location>
</feature>
<evidence type="ECO:0000313" key="8">
    <source>
        <dbReference type="EMBL" id="SFB75626.1"/>
    </source>
</evidence>
<evidence type="ECO:0000313" key="9">
    <source>
        <dbReference type="Proteomes" id="UP000199514"/>
    </source>
</evidence>
<evidence type="ECO:0000256" key="3">
    <source>
        <dbReference type="ARBA" id="ARBA00023237"/>
    </source>
</evidence>
<keyword evidence="3" id="KW-0998">Cell outer membrane</keyword>
<evidence type="ECO:0000256" key="1">
    <source>
        <dbReference type="ARBA" id="ARBA00004442"/>
    </source>
</evidence>
<dbReference type="STRING" id="927664.SAMN05421780_101299"/>
<dbReference type="InterPro" id="IPR036737">
    <property type="entry name" value="OmpA-like_sf"/>
</dbReference>
<proteinExistence type="predicted"/>
<dbReference type="PRINTS" id="PR01021">
    <property type="entry name" value="OMPADOMAIN"/>
</dbReference>
<dbReference type="InterPro" id="IPR050330">
    <property type="entry name" value="Bact_OuterMem_StrucFunc"/>
</dbReference>
<keyword evidence="2 4" id="KW-0472">Membrane</keyword>
<dbReference type="SUPFAM" id="SSF48452">
    <property type="entry name" value="TPR-like"/>
    <property type="match status" value="1"/>
</dbReference>
<protein>
    <submittedName>
        <fullName evidence="8">WD40-like Beta Propeller Repeat</fullName>
    </submittedName>
</protein>
<dbReference type="SUPFAM" id="SSF103088">
    <property type="entry name" value="OmpA-like"/>
    <property type="match status" value="1"/>
</dbReference>